<sequence length="307" mass="32831">MAGASDPMETTRPAASSNRATDSDGLLEAVARRASVWVTDLYPAADTGDLSHLTRGRALAIPAEAVDGERLDPDLPTLLDSTDPALNFDGTAEARLRERMVELLRALPSRNPLAKFYETHLQAVLPHITNRWPAADGMLLAGDLEALASLPVGAPEPFPSARGGSDAGFEHWRRIIGALTGADSDGTLKETAAPSDAFGVDAEADETFFQSLPLPALLHTAPEAPSATELLGYYLSAGHLSGYQVLVEALRHSAWTPDRLRPGAGSPLEWWGLPTSVARLVETFVVQRERALDRDLRRAEAALEASS</sequence>
<evidence type="ECO:0000313" key="2">
    <source>
        <dbReference type="EMBL" id="MCA9754409.1"/>
    </source>
</evidence>
<protein>
    <submittedName>
        <fullName evidence="2">Uncharacterized protein</fullName>
    </submittedName>
</protein>
<evidence type="ECO:0000313" key="3">
    <source>
        <dbReference type="Proteomes" id="UP000739538"/>
    </source>
</evidence>
<organism evidence="2 3">
    <name type="scientific">Eiseniibacteriota bacterium</name>
    <dbReference type="NCBI Taxonomy" id="2212470"/>
    <lineage>
        <taxon>Bacteria</taxon>
        <taxon>Candidatus Eiseniibacteriota</taxon>
    </lineage>
</organism>
<feature type="region of interest" description="Disordered" evidence="1">
    <location>
        <begin position="1"/>
        <end position="23"/>
    </location>
</feature>
<proteinExistence type="predicted"/>
<reference evidence="2" key="1">
    <citation type="submission" date="2020-04" db="EMBL/GenBank/DDBJ databases">
        <authorList>
            <person name="Zhang T."/>
        </authorList>
    </citation>
    <scope>NUCLEOTIDE SEQUENCE</scope>
    <source>
        <strain evidence="2">HKST-UBA02</strain>
    </source>
</reference>
<gene>
    <name evidence="2" type="ORF">KDA27_01300</name>
</gene>
<evidence type="ECO:0000256" key="1">
    <source>
        <dbReference type="SAM" id="MobiDB-lite"/>
    </source>
</evidence>
<reference evidence="2" key="2">
    <citation type="journal article" date="2021" name="Microbiome">
        <title>Successional dynamics and alternative stable states in a saline activated sludge microbial community over 9 years.</title>
        <authorList>
            <person name="Wang Y."/>
            <person name="Ye J."/>
            <person name="Ju F."/>
            <person name="Liu L."/>
            <person name="Boyd J.A."/>
            <person name="Deng Y."/>
            <person name="Parks D.H."/>
            <person name="Jiang X."/>
            <person name="Yin X."/>
            <person name="Woodcroft B.J."/>
            <person name="Tyson G.W."/>
            <person name="Hugenholtz P."/>
            <person name="Polz M.F."/>
            <person name="Zhang T."/>
        </authorList>
    </citation>
    <scope>NUCLEOTIDE SEQUENCE</scope>
    <source>
        <strain evidence="2">HKST-UBA02</strain>
    </source>
</reference>
<name>A0A956NCD3_UNCEI</name>
<dbReference type="AlphaFoldDB" id="A0A956NCD3"/>
<comment type="caution">
    <text evidence="2">The sequence shown here is derived from an EMBL/GenBank/DDBJ whole genome shotgun (WGS) entry which is preliminary data.</text>
</comment>
<dbReference type="EMBL" id="JAGQHS010000003">
    <property type="protein sequence ID" value="MCA9754409.1"/>
    <property type="molecule type" value="Genomic_DNA"/>
</dbReference>
<dbReference type="Proteomes" id="UP000739538">
    <property type="component" value="Unassembled WGS sequence"/>
</dbReference>
<accession>A0A956NCD3</accession>